<protein>
    <recommendedName>
        <fullName evidence="2">UmuC domain-containing protein</fullName>
    </recommendedName>
</protein>
<evidence type="ECO:0000256" key="1">
    <source>
        <dbReference type="SAM" id="MobiDB-lite"/>
    </source>
</evidence>
<dbReference type="InterPro" id="IPR043128">
    <property type="entry name" value="Rev_trsase/Diguanyl_cyclase"/>
</dbReference>
<dbReference type="Gene3D" id="3.30.1490.100">
    <property type="entry name" value="DNA polymerase, Y-family, little finger domain"/>
    <property type="match status" value="1"/>
</dbReference>
<dbReference type="InterPro" id="IPR036775">
    <property type="entry name" value="DNA_pol_Y-fam_lit_finger_sf"/>
</dbReference>
<accession>A0A8H7ZZ49</accession>
<sequence length="525" mass="56491">MGKVADALRVCPELVVVNGEDLTPYRRANREVHAVLRDSLSTLPPALAVPIERLGLDEFYLDVSAVADALVSRSDAPCTTVEHSSAAAGSSCARSWNAVFMEKYLFGLLDYINLDDLSDPGDACRSTHFYPPQPAERREVDAFFAGALLALWFRREIKRALGFTCSAGVASTKLAAKLASGFHKPDDQSAFVEPAALGQFLEGLPARKLRGLGHRTLDTVLNHLRVQSGVELGHDVTTGDLRKHAGLQTWTLLFGERRGNVLYDLTRGRDASPVTNSGSARQHSIEDSFPAESRCASWPDVETSLTDLVARLIARLEEEEYDALSGRWVRRARTLRLSFCLRRTPPAESGWRRASKSVPMPPRLYDASEPRRDRAQAVATGTLVPLMRGWLPPTFDLTVLNVAAVGFPDDPAPAAASARDISSFMIRGKRTAAGHADAAEAKKPRPAGRDPPPDAGRGDVSGPSSPPAGVRQEAPGPPEGGALEADRGGTFTCAACGATLPDFCSLPHRLFHSKDGAADPSSPHV</sequence>
<dbReference type="GO" id="GO:0003684">
    <property type="term" value="F:damaged DNA binding"/>
    <property type="evidence" value="ECO:0007669"/>
    <property type="project" value="InterPro"/>
</dbReference>
<feature type="domain" description="UmuC" evidence="2">
    <location>
        <begin position="6"/>
        <end position="213"/>
    </location>
</feature>
<organism evidence="3 4">
    <name type="scientific">Olpidium bornovanus</name>
    <dbReference type="NCBI Taxonomy" id="278681"/>
    <lineage>
        <taxon>Eukaryota</taxon>
        <taxon>Fungi</taxon>
        <taxon>Fungi incertae sedis</taxon>
        <taxon>Olpidiomycota</taxon>
        <taxon>Olpidiomycotina</taxon>
        <taxon>Olpidiomycetes</taxon>
        <taxon>Olpidiales</taxon>
        <taxon>Olpidiaceae</taxon>
        <taxon>Olpidium</taxon>
    </lineage>
</organism>
<dbReference type="Proteomes" id="UP000673691">
    <property type="component" value="Unassembled WGS sequence"/>
</dbReference>
<reference evidence="3 4" key="1">
    <citation type="journal article" name="Sci. Rep.">
        <title>Genome-scale phylogenetic analyses confirm Olpidium as the closest living zoosporic fungus to the non-flagellated, terrestrial fungi.</title>
        <authorList>
            <person name="Chang Y."/>
            <person name="Rochon D."/>
            <person name="Sekimoto S."/>
            <person name="Wang Y."/>
            <person name="Chovatia M."/>
            <person name="Sandor L."/>
            <person name="Salamov A."/>
            <person name="Grigoriev I.V."/>
            <person name="Stajich J.E."/>
            <person name="Spatafora J.W."/>
        </authorList>
    </citation>
    <scope>NUCLEOTIDE SEQUENCE [LARGE SCALE GENOMIC DNA]</scope>
    <source>
        <strain evidence="3">S191</strain>
    </source>
</reference>
<dbReference type="InterPro" id="IPR001126">
    <property type="entry name" value="UmuC"/>
</dbReference>
<dbReference type="GO" id="GO:0006281">
    <property type="term" value="P:DNA repair"/>
    <property type="evidence" value="ECO:0007669"/>
    <property type="project" value="InterPro"/>
</dbReference>
<feature type="region of interest" description="Disordered" evidence="1">
    <location>
        <begin position="432"/>
        <end position="487"/>
    </location>
</feature>
<dbReference type="GO" id="GO:0070987">
    <property type="term" value="P:error-free translesion synthesis"/>
    <property type="evidence" value="ECO:0007669"/>
    <property type="project" value="UniProtKB-ARBA"/>
</dbReference>
<dbReference type="InterPro" id="IPR043502">
    <property type="entry name" value="DNA/RNA_pol_sf"/>
</dbReference>
<dbReference type="Pfam" id="PF00817">
    <property type="entry name" value="IMS"/>
    <property type="match status" value="1"/>
</dbReference>
<name>A0A8H7ZZ49_9FUNG</name>
<comment type="caution">
    <text evidence="3">The sequence shown here is derived from an EMBL/GenBank/DDBJ whole genome shotgun (WGS) entry which is preliminary data.</text>
</comment>
<evidence type="ECO:0000259" key="2">
    <source>
        <dbReference type="PROSITE" id="PS50173"/>
    </source>
</evidence>
<dbReference type="AlphaFoldDB" id="A0A8H7ZZ49"/>
<dbReference type="EMBL" id="JAEFCI010002629">
    <property type="protein sequence ID" value="KAG5462104.1"/>
    <property type="molecule type" value="Genomic_DNA"/>
</dbReference>
<evidence type="ECO:0000313" key="3">
    <source>
        <dbReference type="EMBL" id="KAG5462104.1"/>
    </source>
</evidence>
<keyword evidence="4" id="KW-1185">Reference proteome</keyword>
<dbReference type="SUPFAM" id="SSF56672">
    <property type="entry name" value="DNA/RNA polymerases"/>
    <property type="match status" value="1"/>
</dbReference>
<evidence type="ECO:0000313" key="4">
    <source>
        <dbReference type="Proteomes" id="UP000673691"/>
    </source>
</evidence>
<dbReference type="PROSITE" id="PS50173">
    <property type="entry name" value="UMUC"/>
    <property type="match status" value="1"/>
</dbReference>
<gene>
    <name evidence="3" type="ORF">BJ554DRAFT_5602</name>
</gene>
<dbReference type="OrthoDB" id="447129at2759"/>
<dbReference type="PANTHER" id="PTHR46404">
    <property type="entry name" value="DNA POLYMERASE IOTA"/>
    <property type="match status" value="1"/>
</dbReference>
<feature type="compositionally biased region" description="Basic and acidic residues" evidence="1">
    <location>
        <begin position="437"/>
        <end position="452"/>
    </location>
</feature>
<dbReference type="Gene3D" id="3.30.70.270">
    <property type="match status" value="1"/>
</dbReference>
<dbReference type="PANTHER" id="PTHR46404:SF1">
    <property type="entry name" value="DNA POLYMERASE IOTA"/>
    <property type="match status" value="1"/>
</dbReference>
<proteinExistence type="predicted"/>